<keyword evidence="2" id="KW-0472">Membrane</keyword>
<sequence length="343" mass="34949">MDFSMNSSVVLAAIVGLWLVWVAPYVLRIRRPALLVEPVATSALVPSATAGSKVSQGSIMEMSGHTTDAAGTRGGGATAKVDSPQGQFTIRRGRSSIAAIAAAALLAAVVCIPFAALSLVPALVPAGAFVMFLLAVAGLRVLAVRDRRQKVDAAFADAMSHRMADLTPRTQAVAAPTVAAPRRETNLFDAETTGPAATLSPRGLGSATGITGTANRTANLTVTELRQAALAVAANTTGTTADSTDPLSSASPHAEVNTEPAGTPWQPVEVPKPMYVAAAKAQRQAPAPLELPAAPKPQAKTTLKQGAAAPAVAGPDTTSGSSSAANPTTGRMNLDDVLQRRRA</sequence>
<evidence type="ECO:0000313" key="3">
    <source>
        <dbReference type="EMBL" id="MFD1845306.1"/>
    </source>
</evidence>
<evidence type="ECO:0000256" key="2">
    <source>
        <dbReference type="SAM" id="Phobius"/>
    </source>
</evidence>
<accession>A0ABW4Q5H5</accession>
<evidence type="ECO:0000256" key="1">
    <source>
        <dbReference type="SAM" id="MobiDB-lite"/>
    </source>
</evidence>
<feature type="compositionally biased region" description="Polar residues" evidence="1">
    <location>
        <begin position="236"/>
        <end position="251"/>
    </location>
</feature>
<organism evidence="3 4">
    <name type="scientific">Arthrobacter flavus</name>
    <dbReference type="NCBI Taxonomy" id="95172"/>
    <lineage>
        <taxon>Bacteria</taxon>
        <taxon>Bacillati</taxon>
        <taxon>Actinomycetota</taxon>
        <taxon>Actinomycetes</taxon>
        <taxon>Micrococcales</taxon>
        <taxon>Micrococcaceae</taxon>
        <taxon>Arthrobacter</taxon>
    </lineage>
</organism>
<feature type="compositionally biased region" description="Low complexity" evidence="1">
    <location>
        <begin position="277"/>
        <end position="300"/>
    </location>
</feature>
<feature type="region of interest" description="Disordered" evidence="1">
    <location>
        <begin position="236"/>
        <end position="343"/>
    </location>
</feature>
<gene>
    <name evidence="3" type="ORF">ACFSFX_01675</name>
</gene>
<feature type="compositionally biased region" description="Basic and acidic residues" evidence="1">
    <location>
        <begin position="333"/>
        <end position="343"/>
    </location>
</feature>
<feature type="transmembrane region" description="Helical" evidence="2">
    <location>
        <begin position="6"/>
        <end position="27"/>
    </location>
</feature>
<reference evidence="4" key="1">
    <citation type="journal article" date="2019" name="Int. J. Syst. Evol. Microbiol.">
        <title>The Global Catalogue of Microorganisms (GCM) 10K type strain sequencing project: providing services to taxonomists for standard genome sequencing and annotation.</title>
        <authorList>
            <consortium name="The Broad Institute Genomics Platform"/>
            <consortium name="The Broad Institute Genome Sequencing Center for Infectious Disease"/>
            <person name="Wu L."/>
            <person name="Ma J."/>
        </authorList>
    </citation>
    <scope>NUCLEOTIDE SEQUENCE [LARGE SCALE GENOMIC DNA]</scope>
    <source>
        <strain evidence="4">JCM 11496</strain>
    </source>
</reference>
<comment type="caution">
    <text evidence="3">The sequence shown here is derived from an EMBL/GenBank/DDBJ whole genome shotgun (WGS) entry which is preliminary data.</text>
</comment>
<feature type="transmembrane region" description="Helical" evidence="2">
    <location>
        <begin position="97"/>
        <end position="116"/>
    </location>
</feature>
<keyword evidence="4" id="KW-1185">Reference proteome</keyword>
<dbReference type="EMBL" id="JBHUGA010000004">
    <property type="protein sequence ID" value="MFD1845306.1"/>
    <property type="molecule type" value="Genomic_DNA"/>
</dbReference>
<feature type="compositionally biased region" description="Polar residues" evidence="1">
    <location>
        <begin position="316"/>
        <end position="331"/>
    </location>
</feature>
<keyword evidence="2" id="KW-1133">Transmembrane helix</keyword>
<keyword evidence="2" id="KW-0812">Transmembrane</keyword>
<dbReference type="Proteomes" id="UP001597307">
    <property type="component" value="Unassembled WGS sequence"/>
</dbReference>
<dbReference type="RefSeq" id="WP_343877361.1">
    <property type="nucleotide sequence ID" value="NZ_BAAAIJ010000004.1"/>
</dbReference>
<evidence type="ECO:0000313" key="4">
    <source>
        <dbReference type="Proteomes" id="UP001597307"/>
    </source>
</evidence>
<protein>
    <submittedName>
        <fullName evidence="3">Uncharacterized protein</fullName>
    </submittedName>
</protein>
<proteinExistence type="predicted"/>
<name>A0ABW4Q5H5_9MICC</name>
<feature type="transmembrane region" description="Helical" evidence="2">
    <location>
        <begin position="122"/>
        <end position="143"/>
    </location>
</feature>